<dbReference type="OrthoDB" id="9130200at2"/>
<proteinExistence type="predicted"/>
<gene>
    <name evidence="2" type="ORF">YC6258_00370</name>
</gene>
<accession>A0A0C5UYN3</accession>
<dbReference type="Proteomes" id="UP000032266">
    <property type="component" value="Chromosome"/>
</dbReference>
<dbReference type="AlphaFoldDB" id="A0A0C5UYN3"/>
<evidence type="ECO:0008006" key="4">
    <source>
        <dbReference type="Google" id="ProtNLM"/>
    </source>
</evidence>
<dbReference type="HOGENOM" id="CLU_1248402_0_0_6"/>
<keyword evidence="1" id="KW-0732">Signal</keyword>
<organism evidence="2 3">
    <name type="scientific">Gynuella sunshinyii YC6258</name>
    <dbReference type="NCBI Taxonomy" id="1445510"/>
    <lineage>
        <taxon>Bacteria</taxon>
        <taxon>Pseudomonadati</taxon>
        <taxon>Pseudomonadota</taxon>
        <taxon>Gammaproteobacteria</taxon>
        <taxon>Oceanospirillales</taxon>
        <taxon>Saccharospirillaceae</taxon>
        <taxon>Gynuella</taxon>
    </lineage>
</organism>
<protein>
    <recommendedName>
        <fullName evidence="4">Lipoprotein</fullName>
    </recommendedName>
</protein>
<reference evidence="2 3" key="1">
    <citation type="submission" date="2014-01" db="EMBL/GenBank/DDBJ databases">
        <title>Full genme sequencing of cellulolytic bacterium Gynuella sunshinyii YC6258T gen. nov., sp. nov.</title>
        <authorList>
            <person name="Khan H."/>
            <person name="Chung E.J."/>
            <person name="Chung Y.R."/>
        </authorList>
    </citation>
    <scope>NUCLEOTIDE SEQUENCE [LARGE SCALE GENOMIC DNA]</scope>
    <source>
        <strain evidence="2 3">YC6258</strain>
    </source>
</reference>
<evidence type="ECO:0000313" key="2">
    <source>
        <dbReference type="EMBL" id="AJQ92420.1"/>
    </source>
</evidence>
<evidence type="ECO:0000313" key="3">
    <source>
        <dbReference type="Proteomes" id="UP000032266"/>
    </source>
</evidence>
<name>A0A0C5UYN3_9GAMM</name>
<evidence type="ECO:0000256" key="1">
    <source>
        <dbReference type="SAM" id="SignalP"/>
    </source>
</evidence>
<feature type="chain" id="PRO_5002182951" description="Lipoprotein" evidence="1">
    <location>
        <begin position="22"/>
        <end position="219"/>
    </location>
</feature>
<dbReference type="RefSeq" id="WP_052829991.1">
    <property type="nucleotide sequence ID" value="NZ_CP007142.1"/>
</dbReference>
<sequence>MKITILPLVLLVFLTAGCVSTKNVPIAEANIQKLSGETLVMAKRDLPDFGAMTADKAMFGVIGAATVISAGNEIIKDNEVEDPSIYIAESLAAGLSETYGVKVNVDEDITVSGLSSAKVAQTEFASDYLLDVQTVNWSFTYFPTDWDNYRVIYSAKLRLIDGHSKKLIAEGFCSRVPEKDDSAPSYDELLDNHAARLKYELRLSANYCISEFKSNILKL</sequence>
<keyword evidence="3" id="KW-1185">Reference proteome</keyword>
<dbReference type="PROSITE" id="PS51257">
    <property type="entry name" value="PROKAR_LIPOPROTEIN"/>
    <property type="match status" value="1"/>
</dbReference>
<feature type="signal peptide" evidence="1">
    <location>
        <begin position="1"/>
        <end position="21"/>
    </location>
</feature>
<dbReference type="EMBL" id="CP007142">
    <property type="protein sequence ID" value="AJQ92420.1"/>
    <property type="molecule type" value="Genomic_DNA"/>
</dbReference>
<dbReference type="KEGG" id="gsn:YC6258_00370"/>